<dbReference type="PANTHER" id="PTHR36108:SF13">
    <property type="entry name" value="COLOSSIN-B-RELATED"/>
    <property type="match status" value="1"/>
</dbReference>
<evidence type="ECO:0000256" key="2">
    <source>
        <dbReference type="ARBA" id="ARBA00022525"/>
    </source>
</evidence>
<dbReference type="EMBL" id="JACHYA010000008">
    <property type="protein sequence ID" value="MBB3172064.1"/>
    <property type="molecule type" value="Genomic_DNA"/>
</dbReference>
<feature type="domain" description="T-Q ester bond containing" evidence="6">
    <location>
        <begin position="879"/>
        <end position="1005"/>
    </location>
</feature>
<evidence type="ECO:0000313" key="9">
    <source>
        <dbReference type="Proteomes" id="UP000530850"/>
    </source>
</evidence>
<keyword evidence="3" id="KW-0732">Signal</keyword>
<dbReference type="Pfam" id="PF20610">
    <property type="entry name" value="TED_2"/>
    <property type="match status" value="1"/>
</dbReference>
<evidence type="ECO:0000313" key="8">
    <source>
        <dbReference type="EMBL" id="MBB3172064.1"/>
    </source>
</evidence>
<dbReference type="RefSeq" id="WP_123185263.1">
    <property type="nucleotide sequence ID" value="NZ_JACHYA010000008.1"/>
</dbReference>
<evidence type="ECO:0008006" key="10">
    <source>
        <dbReference type="Google" id="ProtNLM"/>
    </source>
</evidence>
<dbReference type="PANTHER" id="PTHR36108">
    <property type="entry name" value="COLOSSIN-B-RELATED"/>
    <property type="match status" value="1"/>
</dbReference>
<dbReference type="InterPro" id="IPR041100">
    <property type="entry name" value="TQ"/>
</dbReference>
<accession>A0A7W5GR15</accession>
<dbReference type="InterPro" id="IPR046751">
    <property type="entry name" value="TED_2"/>
</dbReference>
<comment type="caution">
    <text evidence="8">The sequence shown here is derived from an EMBL/GenBank/DDBJ whole genome shotgun (WGS) entry which is preliminary data.</text>
</comment>
<gene>
    <name evidence="8" type="ORF">FHR31_001897</name>
</gene>
<keyword evidence="2" id="KW-0964">Secreted</keyword>
<dbReference type="GeneID" id="93356571"/>
<protein>
    <recommendedName>
        <fullName evidence="10">VaFE repeat-containing surface-anchored protein</fullName>
    </recommendedName>
</protein>
<feature type="domain" description="T-Q ester bond containing" evidence="6">
    <location>
        <begin position="752"/>
        <end position="874"/>
    </location>
</feature>
<keyword evidence="4" id="KW-0812">Transmembrane</keyword>
<dbReference type="Gene3D" id="2.60.40.3930">
    <property type="match status" value="2"/>
</dbReference>
<dbReference type="GO" id="GO:0005975">
    <property type="term" value="P:carbohydrate metabolic process"/>
    <property type="evidence" value="ECO:0007669"/>
    <property type="project" value="UniProtKB-ARBA"/>
</dbReference>
<feature type="domain" description="SpaA-like prealbumin fold" evidence="5">
    <location>
        <begin position="485"/>
        <end position="584"/>
    </location>
</feature>
<keyword evidence="4" id="KW-1133">Transmembrane helix</keyword>
<evidence type="ECO:0000259" key="7">
    <source>
        <dbReference type="Pfam" id="PF20610"/>
    </source>
</evidence>
<feature type="transmembrane region" description="Helical" evidence="4">
    <location>
        <begin position="33"/>
        <end position="55"/>
    </location>
</feature>
<dbReference type="Pfam" id="PF17802">
    <property type="entry name" value="SpaA"/>
    <property type="match status" value="3"/>
</dbReference>
<name>A0A7W5GR15_9ACTN</name>
<keyword evidence="4" id="KW-0472">Membrane</keyword>
<dbReference type="InterPro" id="IPR041033">
    <property type="entry name" value="SpaA_PFL_dom_1"/>
</dbReference>
<feature type="domain" description="SpaA-like prealbumin fold" evidence="5">
    <location>
        <begin position="366"/>
        <end position="465"/>
    </location>
</feature>
<evidence type="ECO:0000259" key="5">
    <source>
        <dbReference type="Pfam" id="PF17802"/>
    </source>
</evidence>
<dbReference type="Pfam" id="PF18202">
    <property type="entry name" value="TQ"/>
    <property type="match status" value="2"/>
</dbReference>
<evidence type="ECO:0000259" key="6">
    <source>
        <dbReference type="Pfam" id="PF18202"/>
    </source>
</evidence>
<dbReference type="AlphaFoldDB" id="A0A7W5GR15"/>
<dbReference type="InterPro" id="IPR013783">
    <property type="entry name" value="Ig-like_fold"/>
</dbReference>
<organism evidence="8 9">
    <name type="scientific">Parvibacter caecicola</name>
    <dbReference type="NCBI Taxonomy" id="747645"/>
    <lineage>
        <taxon>Bacteria</taxon>
        <taxon>Bacillati</taxon>
        <taxon>Actinomycetota</taxon>
        <taxon>Coriobacteriia</taxon>
        <taxon>Coriobacteriales</taxon>
        <taxon>Coriobacteriaceae</taxon>
        <taxon>Parvibacter</taxon>
    </lineage>
</organism>
<proteinExistence type="inferred from homology"/>
<evidence type="ECO:0000256" key="3">
    <source>
        <dbReference type="ARBA" id="ARBA00022729"/>
    </source>
</evidence>
<comment type="similarity">
    <text evidence="1">Belongs to the serine-aspartate repeat-containing protein (SDr) family.</text>
</comment>
<evidence type="ECO:0000256" key="4">
    <source>
        <dbReference type="SAM" id="Phobius"/>
    </source>
</evidence>
<feature type="domain" description="Thioester" evidence="7">
    <location>
        <begin position="65"/>
        <end position="182"/>
    </location>
</feature>
<sequence length="1061" mass="112078">MPNSVPDGPLGLPLPDQVAFEARRRRMRRRQRAWLSALLALLMVLMAVPVGLSLAPRNALAASAVHLTVGDYIYYDGARTCYMEADGSVAYCMDPQLPTPAPGTYRTVEELAPANPANASTLRAAAWYSFGGPGFDAAMWPDKWLDGTPMNDGRYVVLGHLLVSQLFTSSEKHATAGCGQEFVAWAKQEVLGWDRGEVINPDATRFKVEAGRGKVPASFKAFQIPTGTGTQTLISFTYNPLGHIQLQKASNAPALTRGNGMYSLEGARYGVFSDNACRAKAGEMVTDRNGCAQLRDVVPGRYYVRELAAPPGYGLDETVYPVDVADGATASVNGAAVPETPQASPVEVLAQKHDLQFGRGEQSPQGDASLAGAQFTVRHFAGIYGSAQAAEGSGRPLATWVFSTDESGVARFAEECKVSGPDVYRDAGGTGVLALGTYLVQETQAPAGYEANDEVFVIQVAPGGTAAVLPETAAVAVAEPVVRGGISLQKVDAETEEGLALGRAQLEGTQFEIRNVSACDVVVAGQRFAPGQVVATIACDAHGRAATAEDLLPFGTYEVAETQPGLGYLFGGAQTKTVAVRQAGFTNLDVAGGPLLFENQTVRGNLSFVKAREADMGRLAGVPFLITSLTTGEAHVAVTDENGQFNSADNWNSHQFEPNGNDGALREDGTVDESLLDAARGIWFGAFGEGRLCAPNSRGALPFDRYSIEELPVAANQGLQLISIPSVSVTRDGVAVDLGTLDDSDAPGHPEPEIFTQARADNGTAVAPAAESVVLTDRVSYGRLQPGESYLLTAQLVDRKTGEFLYQDGEALASQLRFVPEAESGEVEISVPLNTAALEEGAEVVFYETLAKGEEDEVVALHQDLSNSFQTVAVAHPLLRTTLATADGQKTFEAQGSCTLVDTVEYEGLEPGRSYWLQGRLMRTVAAQGGAVTAQPLLDAAGNPVEAQVQLVPERSGGTALVEFSFDGELLQEDSQLVAFEQLLQGDALVAAHEDAEDANQTVSVTVERPQPPAEKASPLPKTGDGVLPFALAAAVAAGAAGLAVFACRGRRASEHFRKRL</sequence>
<feature type="transmembrane region" description="Helical" evidence="4">
    <location>
        <begin position="1027"/>
        <end position="1048"/>
    </location>
</feature>
<dbReference type="NCBIfam" id="NF033903">
    <property type="entry name" value="VaFE_rpt"/>
    <property type="match status" value="2"/>
</dbReference>
<evidence type="ECO:0000256" key="1">
    <source>
        <dbReference type="ARBA" id="ARBA00007257"/>
    </source>
</evidence>
<dbReference type="Proteomes" id="UP000530850">
    <property type="component" value="Unassembled WGS sequence"/>
</dbReference>
<reference evidence="8 9" key="1">
    <citation type="submission" date="2020-08" db="EMBL/GenBank/DDBJ databases">
        <title>Sequencing the genomes of 1000 actinobacteria strains.</title>
        <authorList>
            <person name="Klenk H.-P."/>
        </authorList>
    </citation>
    <scope>NUCLEOTIDE SEQUENCE [LARGE SCALE GENOMIC DNA]</scope>
    <source>
        <strain evidence="8 9">DSM 22242</strain>
    </source>
</reference>
<feature type="domain" description="SpaA-like prealbumin fold" evidence="5">
    <location>
        <begin position="263"/>
        <end position="332"/>
    </location>
</feature>
<dbReference type="Gene3D" id="2.60.40.10">
    <property type="entry name" value="Immunoglobulins"/>
    <property type="match status" value="3"/>
</dbReference>